<comment type="subcellular location">
    <subcellularLocation>
        <location evidence="5">Cell membrane</location>
        <topology evidence="5">Multi-pass membrane protein</topology>
    </subcellularLocation>
</comment>
<evidence type="ECO:0000256" key="4">
    <source>
        <dbReference type="ARBA" id="ARBA00023136"/>
    </source>
</evidence>
<dbReference type="EMBL" id="JBANBB010000001">
    <property type="protein sequence ID" value="MEK0306517.1"/>
    <property type="molecule type" value="Genomic_DNA"/>
</dbReference>
<comment type="caution">
    <text evidence="7">The sequence shown here is derived from an EMBL/GenBank/DDBJ whole genome shotgun (WGS) entry which is preliminary data.</text>
</comment>
<organism evidence="7 8">
    <name type="scientific">Bifidobacterium favimelis</name>
    <dbReference type="NCBI Taxonomy" id="3122979"/>
    <lineage>
        <taxon>Bacteria</taxon>
        <taxon>Bacillati</taxon>
        <taxon>Actinomycetota</taxon>
        <taxon>Actinomycetes</taxon>
        <taxon>Bifidobacteriales</taxon>
        <taxon>Bifidobacteriaceae</taxon>
        <taxon>Bifidobacterium</taxon>
    </lineage>
</organism>
<protein>
    <recommendedName>
        <fullName evidence="5">UPF0182 protein V8P97_03400</fullName>
    </recommendedName>
</protein>
<dbReference type="PANTHER" id="PTHR39344">
    <property type="entry name" value="UPF0182 PROTEIN SLL1060"/>
    <property type="match status" value="1"/>
</dbReference>
<feature type="transmembrane region" description="Helical" evidence="5">
    <location>
        <begin position="241"/>
        <end position="269"/>
    </location>
</feature>
<evidence type="ECO:0000256" key="3">
    <source>
        <dbReference type="ARBA" id="ARBA00022989"/>
    </source>
</evidence>
<dbReference type="Proteomes" id="UP001373159">
    <property type="component" value="Unassembled WGS sequence"/>
</dbReference>
<name>A0ABU8ZNA3_9BIFI</name>
<reference evidence="7 8" key="1">
    <citation type="submission" date="2024-02" db="EMBL/GenBank/DDBJ databases">
        <title>Bifidobacterium honeyensis sp. nov., isolated from the comb honey.</title>
        <authorList>
            <person name="Liu W."/>
            <person name="Li Y."/>
        </authorList>
    </citation>
    <scope>NUCLEOTIDE SEQUENCE [LARGE SCALE GENOMIC DNA]</scope>
    <source>
        <strain evidence="7 8">IMAU50988</strain>
    </source>
</reference>
<keyword evidence="2 5" id="KW-0812">Transmembrane</keyword>
<feature type="region of interest" description="Disordered" evidence="6">
    <location>
        <begin position="984"/>
        <end position="1044"/>
    </location>
</feature>
<feature type="transmembrane region" description="Helical" evidence="5">
    <location>
        <begin position="289"/>
        <end position="309"/>
    </location>
</feature>
<feature type="region of interest" description="Disordered" evidence="6">
    <location>
        <begin position="11"/>
        <end position="80"/>
    </location>
</feature>
<keyword evidence="1 5" id="KW-1003">Cell membrane</keyword>
<keyword evidence="8" id="KW-1185">Reference proteome</keyword>
<evidence type="ECO:0000256" key="6">
    <source>
        <dbReference type="SAM" id="MobiDB-lite"/>
    </source>
</evidence>
<proteinExistence type="inferred from homology"/>
<accession>A0ABU8ZNA3</accession>
<evidence type="ECO:0000256" key="1">
    <source>
        <dbReference type="ARBA" id="ARBA00022475"/>
    </source>
</evidence>
<evidence type="ECO:0000256" key="5">
    <source>
        <dbReference type="HAMAP-Rule" id="MF_01600"/>
    </source>
</evidence>
<feature type="transmembrane region" description="Helical" evidence="5">
    <location>
        <begin position="186"/>
        <end position="204"/>
    </location>
</feature>
<feature type="compositionally biased region" description="Acidic residues" evidence="6">
    <location>
        <begin position="26"/>
        <end position="38"/>
    </location>
</feature>
<dbReference type="PANTHER" id="PTHR39344:SF1">
    <property type="entry name" value="UPF0182 PROTEIN SLL1060"/>
    <property type="match status" value="1"/>
</dbReference>
<evidence type="ECO:0000313" key="8">
    <source>
        <dbReference type="Proteomes" id="UP001373159"/>
    </source>
</evidence>
<feature type="transmembrane region" description="Helical" evidence="5">
    <location>
        <begin position="375"/>
        <end position="399"/>
    </location>
</feature>
<dbReference type="RefSeq" id="WP_340469048.1">
    <property type="nucleotide sequence ID" value="NZ_JBANBB010000001.1"/>
</dbReference>
<feature type="transmembrane region" description="Helical" evidence="5">
    <location>
        <begin position="329"/>
        <end position="354"/>
    </location>
</feature>
<evidence type="ECO:0000313" key="7">
    <source>
        <dbReference type="EMBL" id="MEK0306517.1"/>
    </source>
</evidence>
<feature type="transmembrane region" description="Helical" evidence="5">
    <location>
        <begin position="86"/>
        <end position="108"/>
    </location>
</feature>
<dbReference type="Pfam" id="PF03699">
    <property type="entry name" value="UPF0182"/>
    <property type="match status" value="1"/>
</dbReference>
<evidence type="ECO:0000256" key="2">
    <source>
        <dbReference type="ARBA" id="ARBA00022692"/>
    </source>
</evidence>
<sequence length="1071" mass="115536">MSFFDIFGGMFDPGEDPASERRRADDDDPVIIDVEADESDRPGKAAGGPGRASGPSGRRGGFTGPGLPRLTRTSAGSGGPSRWSRILAVAVAVILVVLALLFGLSRFITDLMWYSQLHAAKVVWVQLGVKVGLWVAYAIVVTAVTLLSAFLAIRARPDNPDGSTIRIRGDVIEVGKGVTSRRAIRIAAVVSLAVGIFFGSQFNIDWKQVLLLFNAQRFGVSDPQFGIDNGFYIFILPGLKLMAGALLVIVLAAAVFSVITHFLMGGIRLTMPVGGRGIVEMTKRARRQVAIWLILLMFVWACNIGLGVFDRLTSDGEKVTGATYTSVNASIPMTLVVACLVAVLGLVLGFWMLSSPSLGGGRGPADGVASSFGQWRVPVISIAATVVVSILLAGVWPAVVQRFRVTPNAQEMESKFIQRSIDSTLKAYGLDKVKTQTYNATTEVQEGALANDAATTAQIRLLDPEVVSPTFRQLQQSKQYYSFQDTLAVDKYDIDGVSQDTVIGARELDLGGNSLDNRNWVNDHTVFTHGYGVVAAYGNKVTPDGQPEFFEQDIPVHGKLTDSQHYEPRIYFSPNAPEYSIVGAPKGSQSWEFDYPTGSNGTTTTFKGDGGPSVGNFLSRVLYAIRFRSDQILFSERVTPQSQILYNRSPKDRVSLVAPYLTLDGRVYPAVVDGRVKWIVDGYTTSDQYPYSQKVDLGEVTQDTTTQTSSSVKGLNSQDANYIRNSVKATVDAYDGSVDLYAWDENDPVLKAWQKVFPGNYKPLSSMSGDLMSHMRYPESLFKVQRELLCRYHVDSASQFFSGEDFWQTPTDPAGTAKEKNDKVKQPPYYLTLQTPGTDHPAFSLTSTFVPAGETTKRDILTGFLSVDSDAGGTKGKVGPDYGTIRLMELPKNSNMPGPGQAQNKLNSDAAVSTELNLLQSGSTSVKRGNLLTLPIGGGLVYIQPVYVQSSENTSFPLLKRVLVAFGDKVSSAATLDAALNKTFKGDSGATAGDAANSRPGQGSGGDSEGHQPPQAPQAASDSLRQALDKANKAMQDSDAALKKGDFSAYGQAQDRLKEALKEATGRARGQ</sequence>
<keyword evidence="4 5" id="KW-0472">Membrane</keyword>
<gene>
    <name evidence="7" type="ORF">V8P97_03400</name>
</gene>
<feature type="compositionally biased region" description="Gly residues" evidence="6">
    <location>
        <begin position="45"/>
        <end position="64"/>
    </location>
</feature>
<feature type="transmembrane region" description="Helical" evidence="5">
    <location>
        <begin position="131"/>
        <end position="153"/>
    </location>
</feature>
<dbReference type="HAMAP" id="MF_01600">
    <property type="entry name" value="UPF0182"/>
    <property type="match status" value="1"/>
</dbReference>
<keyword evidence="3 5" id="KW-1133">Transmembrane helix</keyword>
<dbReference type="InterPro" id="IPR005372">
    <property type="entry name" value="UPF0182"/>
</dbReference>
<comment type="similarity">
    <text evidence="5">Belongs to the UPF0182 family.</text>
</comment>